<protein>
    <submittedName>
        <fullName evidence="2">Uncharacterized protein</fullName>
    </submittedName>
</protein>
<sequence>MTDSRDDRRDLRSDGHEEHEERTEGGDPVCWLDRVCNECGAMREDMGAARCARCGTPFHGAGADRGDAQQPPAR</sequence>
<proteinExistence type="predicted"/>
<dbReference type="RefSeq" id="WP_251495981.1">
    <property type="nucleotide sequence ID" value="NZ_CAJSLV010000079.1"/>
</dbReference>
<dbReference type="EMBL" id="CAJSLV010000079">
    <property type="protein sequence ID" value="CAG6396850.1"/>
    <property type="molecule type" value="Genomic_DNA"/>
</dbReference>
<name>A0A9W4GUG8_9ACTN</name>
<feature type="compositionally biased region" description="Basic and acidic residues" evidence="1">
    <location>
        <begin position="1"/>
        <end position="25"/>
    </location>
</feature>
<organism evidence="2 3">
    <name type="scientific">Actinacidiphila cocklensis</name>
    <dbReference type="NCBI Taxonomy" id="887465"/>
    <lineage>
        <taxon>Bacteria</taxon>
        <taxon>Bacillati</taxon>
        <taxon>Actinomycetota</taxon>
        <taxon>Actinomycetes</taxon>
        <taxon>Kitasatosporales</taxon>
        <taxon>Streptomycetaceae</taxon>
        <taxon>Actinacidiphila</taxon>
    </lineage>
</organism>
<dbReference type="Proteomes" id="UP001152519">
    <property type="component" value="Unassembled WGS sequence"/>
</dbReference>
<keyword evidence="3" id="KW-1185">Reference proteome</keyword>
<evidence type="ECO:0000313" key="2">
    <source>
        <dbReference type="EMBL" id="CAG6396850.1"/>
    </source>
</evidence>
<feature type="region of interest" description="Disordered" evidence="1">
    <location>
        <begin position="1"/>
        <end position="27"/>
    </location>
</feature>
<evidence type="ECO:0000313" key="3">
    <source>
        <dbReference type="Proteomes" id="UP001152519"/>
    </source>
</evidence>
<comment type="caution">
    <text evidence="2">The sequence shown here is derived from an EMBL/GenBank/DDBJ whole genome shotgun (WGS) entry which is preliminary data.</text>
</comment>
<reference evidence="2" key="1">
    <citation type="submission" date="2021-05" db="EMBL/GenBank/DDBJ databases">
        <authorList>
            <person name="Arsene-Ploetze F."/>
        </authorList>
    </citation>
    <scope>NUCLEOTIDE SEQUENCE</scope>
    <source>
        <strain evidence="2">DSM 42138</strain>
    </source>
</reference>
<dbReference type="AlphaFoldDB" id="A0A9W4GUG8"/>
<gene>
    <name evidence="2" type="ORF">SCOCK_480020</name>
</gene>
<evidence type="ECO:0000256" key="1">
    <source>
        <dbReference type="SAM" id="MobiDB-lite"/>
    </source>
</evidence>
<accession>A0A9W4GUG8</accession>